<keyword evidence="14" id="KW-0732">Signal</keyword>
<dbReference type="OrthoDB" id="5988548at2759"/>
<sequence length="600" mass="70378">MLLSRIGRRTCKSLIVLSLLWLLINLLNSFKTKCYWGDCKKVEYFKSQTYNYGNRFNETKEEKQEERVLNDKENDSIYKYKRTILKRWLPASLVLQSKGAGEMGEPVYIPFKHNAIMIKKFSIYNFNVLASDSISIKRSLPDVRPEDCKRRKYPEFLPTASVVIVFHNEAWSTLLRTVWSTINRSPRSLLREIILVDDASDARYLGKDLEEYVAKLPVRVHLLRTENRYGLVKARLLAVEHVTGQVITFLDSHCECTEGWLLPLLARLEKDRRIVASPVIDTISKETFEYVPSSNDRYGDFDWHLQFKWHDFSQTDPQKRFGNRTVPIRTPVIGGIFSIDKKYFKEIGSYDERMDFWGMENLELSFRIWQCGGVLEIVPCSRVGHVSKDQTMYYSESGYRRIFRNANRVAQVWMENWSNFYYATNPYARLEPAGDLSSRINLRKKLNCKSFRWYLENVHPESTMPLNYYYLGEIRNVVTGLCLDTMGRKEYENLGMSYCQHLGDTQIFVYTKRYKIISNGYCLEASSPVGPIQLRTCQTIGARQIWVYDFEKKTINNTSTGNCLTKTDDNDLCLEACNDEKNQRWLMIDHFRWQVDQKGK</sequence>
<dbReference type="SMART" id="SM00458">
    <property type="entry name" value="RICIN"/>
    <property type="match status" value="1"/>
</dbReference>
<evidence type="ECO:0000256" key="6">
    <source>
        <dbReference type="ARBA" id="ARBA00022968"/>
    </source>
</evidence>
<feature type="chain" id="PRO_5040148349" description="Polypeptide N-acetylgalactosaminyltransferase" evidence="14">
    <location>
        <begin position="30"/>
        <end position="600"/>
    </location>
</feature>
<keyword evidence="6" id="KW-0735">Signal-anchor</keyword>
<evidence type="ECO:0000256" key="5">
    <source>
        <dbReference type="ARBA" id="ARBA00022734"/>
    </source>
</evidence>
<dbReference type="PANTHER" id="PTHR11675:SF101">
    <property type="entry name" value="POLYPEPTIDE N-ACETYLGALACTOSAMINYLTRANSFERASE 5"/>
    <property type="match status" value="1"/>
</dbReference>
<reference evidence="16" key="1">
    <citation type="submission" date="2022-01" db="EMBL/GenBank/DDBJ databases">
        <authorList>
            <person name="King R."/>
        </authorList>
    </citation>
    <scope>NUCLEOTIDE SEQUENCE</scope>
</reference>
<comment type="pathway">
    <text evidence="13">Protein modification; protein glycosylation.</text>
</comment>
<dbReference type="Gene3D" id="3.90.550.10">
    <property type="entry name" value="Spore Coat Polysaccharide Biosynthesis Protein SpsA, Chain A"/>
    <property type="match status" value="1"/>
</dbReference>
<evidence type="ECO:0000256" key="2">
    <source>
        <dbReference type="ARBA" id="ARBA00004323"/>
    </source>
</evidence>
<keyword evidence="10 13" id="KW-1015">Disulfide bond</keyword>
<keyword evidence="4" id="KW-0812">Transmembrane</keyword>
<dbReference type="FunFam" id="3.90.550.10:FF:000053">
    <property type="entry name" value="Polypeptide N-acetylgalactosaminyltransferase"/>
    <property type="match status" value="1"/>
</dbReference>
<keyword evidence="7" id="KW-1133">Transmembrane helix</keyword>
<dbReference type="PROSITE" id="PS50231">
    <property type="entry name" value="RICIN_B_LECTIN"/>
    <property type="match status" value="1"/>
</dbReference>
<evidence type="ECO:0000256" key="12">
    <source>
        <dbReference type="ARBA" id="ARBA00023211"/>
    </source>
</evidence>
<evidence type="ECO:0000256" key="4">
    <source>
        <dbReference type="ARBA" id="ARBA00022692"/>
    </source>
</evidence>
<feature type="signal peptide" evidence="14">
    <location>
        <begin position="1"/>
        <end position="29"/>
    </location>
</feature>
<dbReference type="GO" id="GO:0004653">
    <property type="term" value="F:polypeptide N-acetylgalactosaminyltransferase activity"/>
    <property type="evidence" value="ECO:0007669"/>
    <property type="project" value="TreeGrafter"/>
</dbReference>
<evidence type="ECO:0000256" key="10">
    <source>
        <dbReference type="ARBA" id="ARBA00023157"/>
    </source>
</evidence>
<dbReference type="GO" id="GO:0006493">
    <property type="term" value="P:protein O-linked glycosylation"/>
    <property type="evidence" value="ECO:0007669"/>
    <property type="project" value="TreeGrafter"/>
</dbReference>
<evidence type="ECO:0000256" key="11">
    <source>
        <dbReference type="ARBA" id="ARBA00023180"/>
    </source>
</evidence>
<dbReference type="Pfam" id="PF00652">
    <property type="entry name" value="Ricin_B_lectin"/>
    <property type="match status" value="1"/>
</dbReference>
<dbReference type="GO" id="GO:0000139">
    <property type="term" value="C:Golgi membrane"/>
    <property type="evidence" value="ECO:0007669"/>
    <property type="project" value="UniProtKB-SubCell"/>
</dbReference>
<keyword evidence="5 13" id="KW-0430">Lectin</keyword>
<evidence type="ECO:0000259" key="15">
    <source>
        <dbReference type="SMART" id="SM00458"/>
    </source>
</evidence>
<keyword evidence="13" id="KW-0328">Glycosyltransferase</keyword>
<evidence type="ECO:0000256" key="7">
    <source>
        <dbReference type="ARBA" id="ARBA00022989"/>
    </source>
</evidence>
<dbReference type="GO" id="GO:0030246">
    <property type="term" value="F:carbohydrate binding"/>
    <property type="evidence" value="ECO:0007669"/>
    <property type="project" value="UniProtKB-KW"/>
</dbReference>
<accession>A0A9P0GEI5</accession>
<keyword evidence="8 13" id="KW-0333">Golgi apparatus</keyword>
<keyword evidence="12 13" id="KW-0464">Manganese</keyword>
<dbReference type="EC" id="2.4.1.-" evidence="13"/>
<keyword evidence="17" id="KW-1185">Reference proteome</keyword>
<dbReference type="SUPFAM" id="SSF53448">
    <property type="entry name" value="Nucleotide-diphospho-sugar transferases"/>
    <property type="match status" value="1"/>
</dbReference>
<evidence type="ECO:0000256" key="9">
    <source>
        <dbReference type="ARBA" id="ARBA00023136"/>
    </source>
</evidence>
<comment type="cofactor">
    <cofactor evidence="1 13">
        <name>Mn(2+)</name>
        <dbReference type="ChEBI" id="CHEBI:29035"/>
    </cofactor>
</comment>
<keyword evidence="13" id="KW-0808">Transferase</keyword>
<name>A0A9P0GEI5_9CUCU</name>
<dbReference type="InterPro" id="IPR029044">
    <property type="entry name" value="Nucleotide-diphossugar_trans"/>
</dbReference>
<comment type="subcellular location">
    <subcellularLocation>
        <location evidence="2 13">Golgi apparatus membrane</location>
        <topology evidence="2 13">Single-pass type II membrane protein</topology>
    </subcellularLocation>
</comment>
<evidence type="ECO:0000256" key="1">
    <source>
        <dbReference type="ARBA" id="ARBA00001936"/>
    </source>
</evidence>
<protein>
    <recommendedName>
        <fullName evidence="13">Polypeptide N-acetylgalactosaminyltransferase</fullName>
        <ecNumber evidence="13">2.4.1.-</ecNumber>
    </recommendedName>
    <alternativeName>
        <fullName evidence="13">Protein-UDP acetylgalactosaminyltransferase</fullName>
    </alternativeName>
</protein>
<dbReference type="InterPro" id="IPR035992">
    <property type="entry name" value="Ricin_B-like_lectins"/>
</dbReference>
<dbReference type="CDD" id="cd02510">
    <property type="entry name" value="pp-GalNAc-T"/>
    <property type="match status" value="1"/>
</dbReference>
<dbReference type="EMBL" id="OV651814">
    <property type="protein sequence ID" value="CAH1106492.1"/>
    <property type="molecule type" value="Genomic_DNA"/>
</dbReference>
<dbReference type="CDD" id="cd23433">
    <property type="entry name" value="beta-trefoil_Ricin_GALNT1-like"/>
    <property type="match status" value="1"/>
</dbReference>
<evidence type="ECO:0000313" key="16">
    <source>
        <dbReference type="EMBL" id="CAH1106492.1"/>
    </source>
</evidence>
<feature type="domain" description="Ricin B lectin" evidence="15">
    <location>
        <begin position="468"/>
        <end position="588"/>
    </location>
</feature>
<dbReference type="InterPro" id="IPR000772">
    <property type="entry name" value="Ricin_B_lectin"/>
</dbReference>
<evidence type="ECO:0000256" key="14">
    <source>
        <dbReference type="SAM" id="SignalP"/>
    </source>
</evidence>
<comment type="similarity">
    <text evidence="3 13">Belongs to the glycosyltransferase 2 family. GalNAc-T subfamily.</text>
</comment>
<organism evidence="16 17">
    <name type="scientific">Psylliodes chrysocephalus</name>
    <dbReference type="NCBI Taxonomy" id="3402493"/>
    <lineage>
        <taxon>Eukaryota</taxon>
        <taxon>Metazoa</taxon>
        <taxon>Ecdysozoa</taxon>
        <taxon>Arthropoda</taxon>
        <taxon>Hexapoda</taxon>
        <taxon>Insecta</taxon>
        <taxon>Pterygota</taxon>
        <taxon>Neoptera</taxon>
        <taxon>Endopterygota</taxon>
        <taxon>Coleoptera</taxon>
        <taxon>Polyphaga</taxon>
        <taxon>Cucujiformia</taxon>
        <taxon>Chrysomeloidea</taxon>
        <taxon>Chrysomelidae</taxon>
        <taxon>Galerucinae</taxon>
        <taxon>Alticini</taxon>
        <taxon>Psylliodes</taxon>
    </lineage>
</organism>
<keyword evidence="11" id="KW-0325">Glycoprotein</keyword>
<dbReference type="SUPFAM" id="SSF50370">
    <property type="entry name" value="Ricin B-like lectins"/>
    <property type="match status" value="1"/>
</dbReference>
<dbReference type="InterPro" id="IPR045885">
    <property type="entry name" value="GalNAc-T"/>
</dbReference>
<proteinExistence type="inferred from homology"/>
<keyword evidence="9" id="KW-0472">Membrane</keyword>
<dbReference type="Proteomes" id="UP001153636">
    <property type="component" value="Chromosome 2"/>
</dbReference>
<dbReference type="Pfam" id="PF00535">
    <property type="entry name" value="Glycos_transf_2"/>
    <property type="match status" value="1"/>
</dbReference>
<gene>
    <name evidence="16" type="ORF">PSYICH_LOCUS6651</name>
</gene>
<dbReference type="AlphaFoldDB" id="A0A9P0GEI5"/>
<evidence type="ECO:0000256" key="3">
    <source>
        <dbReference type="ARBA" id="ARBA00005680"/>
    </source>
</evidence>
<evidence type="ECO:0000313" key="17">
    <source>
        <dbReference type="Proteomes" id="UP001153636"/>
    </source>
</evidence>
<dbReference type="InterPro" id="IPR001173">
    <property type="entry name" value="Glyco_trans_2-like"/>
</dbReference>
<dbReference type="Gene3D" id="2.80.10.50">
    <property type="match status" value="1"/>
</dbReference>
<evidence type="ECO:0000256" key="13">
    <source>
        <dbReference type="RuleBase" id="RU361242"/>
    </source>
</evidence>
<evidence type="ECO:0000256" key="8">
    <source>
        <dbReference type="ARBA" id="ARBA00023034"/>
    </source>
</evidence>
<dbReference type="PANTHER" id="PTHR11675">
    <property type="entry name" value="N-ACETYLGALACTOSAMINYLTRANSFERASE"/>
    <property type="match status" value="1"/>
</dbReference>